<evidence type="ECO:0000313" key="3">
    <source>
        <dbReference type="EMBL" id="VDO89637.1"/>
    </source>
</evidence>
<dbReference type="InterPro" id="IPR055510">
    <property type="entry name" value="DUF7083"/>
</dbReference>
<evidence type="ECO:0000259" key="2">
    <source>
        <dbReference type="Pfam" id="PF23309"/>
    </source>
</evidence>
<evidence type="ECO:0000313" key="5">
    <source>
        <dbReference type="WBParaSite" id="HPBE_0001172901-mRNA-1"/>
    </source>
</evidence>
<feature type="region of interest" description="Disordered" evidence="1">
    <location>
        <begin position="156"/>
        <end position="179"/>
    </location>
</feature>
<gene>
    <name evidence="3" type="ORF">HPBE_LOCUS11730</name>
</gene>
<accession>A0A183FU90</accession>
<dbReference type="Proteomes" id="UP000050761">
    <property type="component" value="Unassembled WGS sequence"/>
</dbReference>
<keyword evidence="4" id="KW-1185">Reference proteome</keyword>
<accession>A0A3P7ZYY3</accession>
<dbReference type="Pfam" id="PF23309">
    <property type="entry name" value="DUF7083"/>
    <property type="match status" value="1"/>
</dbReference>
<dbReference type="WBParaSite" id="HPBE_0001172901-mRNA-1">
    <property type="protein sequence ID" value="HPBE_0001172901-mRNA-1"/>
    <property type="gene ID" value="HPBE_0001172901"/>
</dbReference>
<protein>
    <submittedName>
        <fullName evidence="5">Ras-associating domain-containing protein</fullName>
    </submittedName>
</protein>
<dbReference type="OrthoDB" id="5830452at2759"/>
<organism evidence="4 5">
    <name type="scientific">Heligmosomoides polygyrus</name>
    <name type="common">Parasitic roundworm</name>
    <dbReference type="NCBI Taxonomy" id="6339"/>
    <lineage>
        <taxon>Eukaryota</taxon>
        <taxon>Metazoa</taxon>
        <taxon>Ecdysozoa</taxon>
        <taxon>Nematoda</taxon>
        <taxon>Chromadorea</taxon>
        <taxon>Rhabditida</taxon>
        <taxon>Rhabditina</taxon>
        <taxon>Rhabditomorpha</taxon>
        <taxon>Strongyloidea</taxon>
        <taxon>Heligmosomidae</taxon>
        <taxon>Heligmosomoides</taxon>
    </lineage>
</organism>
<reference evidence="5" key="2">
    <citation type="submission" date="2019-09" db="UniProtKB">
        <authorList>
            <consortium name="WormBaseParasite"/>
        </authorList>
    </citation>
    <scope>IDENTIFICATION</scope>
</reference>
<name>A0A183FU90_HELPZ</name>
<reference evidence="3 4" key="1">
    <citation type="submission" date="2018-11" db="EMBL/GenBank/DDBJ databases">
        <authorList>
            <consortium name="Pathogen Informatics"/>
        </authorList>
    </citation>
    <scope>NUCLEOTIDE SEQUENCE [LARGE SCALE GENOMIC DNA]</scope>
</reference>
<evidence type="ECO:0000256" key="1">
    <source>
        <dbReference type="SAM" id="MobiDB-lite"/>
    </source>
</evidence>
<dbReference type="EMBL" id="UZAH01027210">
    <property type="protein sequence ID" value="VDO89637.1"/>
    <property type="molecule type" value="Genomic_DNA"/>
</dbReference>
<dbReference type="AlphaFoldDB" id="A0A183FU90"/>
<proteinExistence type="predicted"/>
<feature type="domain" description="DUF7083" evidence="2">
    <location>
        <begin position="3"/>
        <end position="58"/>
    </location>
</feature>
<sequence length="179" mass="20632">HSFQVEGQTLDDATRVRLLLHKLDASAYEKYSSYILPKIPRDVTFNEAVSTLMDLFGPQQSLFNARYVCMKLSKNPNDDFFTKAGRVNRECEKFKLVDCIDSSNVLYLYSSDDAFIRLNVLEKIEADPKCTIQTLTKEFKRLLNLKHETRMIDNIGSTRMQAVKQSTPHQPGRHQQQPS</sequence>
<evidence type="ECO:0000313" key="4">
    <source>
        <dbReference type="Proteomes" id="UP000050761"/>
    </source>
</evidence>